<dbReference type="AlphaFoldDB" id="A0A814GCL3"/>
<dbReference type="EMBL" id="CAJNOI010000069">
    <property type="protein sequence ID" value="CAF0995053.1"/>
    <property type="molecule type" value="Genomic_DNA"/>
</dbReference>
<evidence type="ECO:0000313" key="4">
    <source>
        <dbReference type="Proteomes" id="UP000663877"/>
    </source>
</evidence>
<accession>A0A814GCL3</accession>
<protein>
    <submittedName>
        <fullName evidence="1">Uncharacterized protein</fullName>
    </submittedName>
</protein>
<name>A0A814GCL3_9BILA</name>
<dbReference type="Proteomes" id="UP000663877">
    <property type="component" value="Unassembled WGS sequence"/>
</dbReference>
<dbReference type="OrthoDB" id="10010858at2759"/>
<keyword evidence="3" id="KW-1185">Reference proteome</keyword>
<gene>
    <name evidence="1" type="ORF">BJG266_LOCUS15611</name>
    <name evidence="2" type="ORF">QVE165_LOCUS20988</name>
</gene>
<sequence>MVIVSSVSTKLSHTPLNIRRYSDNAATNALTLPPLHFLPEMNTTVSDLATTLTNFKEAKAHYRQKVLEGNRELQYIYAAKPPIQNVFRQLFPELVKSRGITTIQHLDHDIGVFQRWAEDNNEVTIQFADQSEVCQHDDEQDKVLNKHLDALFIGGPSTMTACLLYQLGYPEHRVQHVFADRFDSNYDGSAYYYHQRDAAPVYINSVNRGPYCIYIDLYKRLISPAKLVEQAETNRHHVKISLSWANIKPRYLFTIFIPNFWHMVTDIWIKNKTKSKMAHVIQHACRTVPIVKEISSCTGMPIETMLIRGKNKANYVGMVGSTKEPKSHFTWLNKFAPIPFYEISREGFGAEVNQVLNFPNDGLISPMIIENLQNQMMVRAKLTQPEHDDMVSRKSFQLKKLLVRPMSPECSERMRVIAVDWLDTNSGVTHRTTADRFFISLGPSGQFRIVPPKLTWLQHAADVLYRTTNRPQCITQGYTATLASLWRHSLNAISNRFFRGSQCLKDFLLASGSSSVMLLGIDKSQTSSAQLDVFSRFVDGVNQHWTLIAMRDVSLPMTADPSSSIKDYRFFAIQMTGGGNFPSRLVRPDYLLNLLHTTEKMYGIDIMKHAIYDVIQSRGCGRAVSAQNTIAFQNLADNAVVSYALGGIGMTTMFPNGEKMLQMIEQRDPMLNKNTEKVVSMDHLLDGIDYSFMTDETQRVARSLGFDNSMSKKEKKAVAGSVFIMALVCIMKNLL</sequence>
<evidence type="ECO:0000313" key="3">
    <source>
        <dbReference type="Proteomes" id="UP000663832"/>
    </source>
</evidence>
<dbReference type="EMBL" id="CAJNOM010000133">
    <property type="protein sequence ID" value="CAF1113540.1"/>
    <property type="molecule type" value="Genomic_DNA"/>
</dbReference>
<evidence type="ECO:0000313" key="2">
    <source>
        <dbReference type="EMBL" id="CAF1113540.1"/>
    </source>
</evidence>
<dbReference type="Proteomes" id="UP000663832">
    <property type="component" value="Unassembled WGS sequence"/>
</dbReference>
<proteinExistence type="predicted"/>
<reference evidence="1" key="1">
    <citation type="submission" date="2021-02" db="EMBL/GenBank/DDBJ databases">
        <authorList>
            <person name="Nowell W R."/>
        </authorList>
    </citation>
    <scope>NUCLEOTIDE SEQUENCE</scope>
</reference>
<organism evidence="1 4">
    <name type="scientific">Adineta steineri</name>
    <dbReference type="NCBI Taxonomy" id="433720"/>
    <lineage>
        <taxon>Eukaryota</taxon>
        <taxon>Metazoa</taxon>
        <taxon>Spiralia</taxon>
        <taxon>Gnathifera</taxon>
        <taxon>Rotifera</taxon>
        <taxon>Eurotatoria</taxon>
        <taxon>Bdelloidea</taxon>
        <taxon>Adinetida</taxon>
        <taxon>Adinetidae</taxon>
        <taxon>Adineta</taxon>
    </lineage>
</organism>
<comment type="caution">
    <text evidence="1">The sequence shown here is derived from an EMBL/GenBank/DDBJ whole genome shotgun (WGS) entry which is preliminary data.</text>
</comment>
<evidence type="ECO:0000313" key="1">
    <source>
        <dbReference type="EMBL" id="CAF0995053.1"/>
    </source>
</evidence>